<dbReference type="EMBL" id="MUBC01000014">
    <property type="protein sequence ID" value="ONM44326.1"/>
    <property type="molecule type" value="Genomic_DNA"/>
</dbReference>
<sequence>MTRNPNINSIAVFSGSNFGAHEDYIEQAKKLGQTLAERGQRLVYGGTTKGLMGVVADAALDAGGEVIGVITERLQARGHLHPKLTGHEVVSGMRERKARMAELADAFVALPGGLGTLEELFEVATLTQLAEHQKALACLNVRDFFVPLRNMLTHATAEGFMKIEHCDMLILEADPLKALEQIDQWKAPTVTKWIGQPGS</sequence>
<keyword evidence="5" id="KW-1185">Reference proteome</keyword>
<comment type="caution">
    <text evidence="4">The sequence shown here is derived from an EMBL/GenBank/DDBJ whole genome shotgun (WGS) entry which is preliminary data.</text>
</comment>
<dbReference type="EC" id="3.2.2.n1" evidence="3"/>
<name>A0A1S8DHS0_9GAMM</name>
<dbReference type="GO" id="GO:0008714">
    <property type="term" value="F:AMP nucleosidase activity"/>
    <property type="evidence" value="ECO:0007669"/>
    <property type="project" value="UniProtKB-EC"/>
</dbReference>
<dbReference type="SUPFAM" id="SSF102405">
    <property type="entry name" value="MCP/YpsA-like"/>
    <property type="match status" value="1"/>
</dbReference>
<dbReference type="PANTHER" id="PTHR31223">
    <property type="entry name" value="LOG FAMILY PROTEIN YJL055W"/>
    <property type="match status" value="1"/>
</dbReference>
<gene>
    <name evidence="4" type="ORF">BXT89_07855</name>
</gene>
<keyword evidence="3" id="KW-0378">Hydrolase</keyword>
<evidence type="ECO:0000256" key="1">
    <source>
        <dbReference type="ARBA" id="ARBA00000274"/>
    </source>
</evidence>
<organism evidence="4 5">
    <name type="scientific">Halopseudomonas pachastrellae</name>
    <dbReference type="NCBI Taxonomy" id="254161"/>
    <lineage>
        <taxon>Bacteria</taxon>
        <taxon>Pseudomonadati</taxon>
        <taxon>Pseudomonadota</taxon>
        <taxon>Gammaproteobacteria</taxon>
        <taxon>Pseudomonadales</taxon>
        <taxon>Pseudomonadaceae</taxon>
        <taxon>Halopseudomonas</taxon>
    </lineage>
</organism>
<evidence type="ECO:0000313" key="4">
    <source>
        <dbReference type="EMBL" id="ONM44326.1"/>
    </source>
</evidence>
<dbReference type="PANTHER" id="PTHR31223:SF70">
    <property type="entry name" value="LOG FAMILY PROTEIN YJL055W"/>
    <property type="match status" value="1"/>
</dbReference>
<dbReference type="AlphaFoldDB" id="A0A1S8DHS0"/>
<proteinExistence type="inferred from homology"/>
<comment type="catalytic activity">
    <reaction evidence="1">
        <text>AMP + H2O = D-ribose 5-phosphate + adenine</text>
        <dbReference type="Rhea" id="RHEA:20129"/>
        <dbReference type="ChEBI" id="CHEBI:15377"/>
        <dbReference type="ChEBI" id="CHEBI:16708"/>
        <dbReference type="ChEBI" id="CHEBI:78346"/>
        <dbReference type="ChEBI" id="CHEBI:456215"/>
        <dbReference type="EC" id="3.2.2.4"/>
    </reaction>
</comment>
<reference evidence="4 5" key="1">
    <citation type="submission" date="2017-01" db="EMBL/GenBank/DDBJ databases">
        <title>Draft genome sequence of Pseudomonas pachastrellae type strain CCUG 46540T from a deep sea.</title>
        <authorList>
            <person name="Gomila M."/>
            <person name="Mulet M."/>
            <person name="Lalucat J."/>
            <person name="Garcia-Valdes E."/>
        </authorList>
    </citation>
    <scope>NUCLEOTIDE SEQUENCE [LARGE SCALE GENOMIC DNA]</scope>
    <source>
        <strain evidence="4 5">CCUG 46540</strain>
    </source>
</reference>
<dbReference type="GO" id="GO:0005829">
    <property type="term" value="C:cytosol"/>
    <property type="evidence" value="ECO:0007669"/>
    <property type="project" value="TreeGrafter"/>
</dbReference>
<comment type="similarity">
    <text evidence="2 3">Belongs to the LOG family.</text>
</comment>
<dbReference type="OrthoDB" id="9801098at2"/>
<evidence type="ECO:0000256" key="3">
    <source>
        <dbReference type="RuleBase" id="RU363015"/>
    </source>
</evidence>
<accession>A0A1S8DHS0</accession>
<dbReference type="Proteomes" id="UP000242847">
    <property type="component" value="Unassembled WGS sequence"/>
</dbReference>
<dbReference type="NCBIfam" id="TIGR00730">
    <property type="entry name" value="Rossman fold protein, TIGR00730 family"/>
    <property type="match status" value="1"/>
</dbReference>
<evidence type="ECO:0000256" key="2">
    <source>
        <dbReference type="ARBA" id="ARBA00006763"/>
    </source>
</evidence>
<protein>
    <recommendedName>
        <fullName evidence="3">Cytokinin riboside 5'-monophosphate phosphoribohydrolase</fullName>
        <ecNumber evidence="3">3.2.2.n1</ecNumber>
    </recommendedName>
</protein>
<dbReference type="GO" id="GO:0009691">
    <property type="term" value="P:cytokinin biosynthetic process"/>
    <property type="evidence" value="ECO:0007669"/>
    <property type="project" value="UniProtKB-UniRule"/>
</dbReference>
<dbReference type="Gene3D" id="3.40.50.450">
    <property type="match status" value="1"/>
</dbReference>
<dbReference type="RefSeq" id="WP_083726418.1">
    <property type="nucleotide sequence ID" value="NZ_FOUD01000006.1"/>
</dbReference>
<keyword evidence="3" id="KW-0203">Cytokinin biosynthesis</keyword>
<dbReference type="InterPro" id="IPR005269">
    <property type="entry name" value="LOG"/>
</dbReference>
<dbReference type="InterPro" id="IPR031100">
    <property type="entry name" value="LOG_fam"/>
</dbReference>
<evidence type="ECO:0000313" key="5">
    <source>
        <dbReference type="Proteomes" id="UP000242847"/>
    </source>
</evidence>
<dbReference type="STRING" id="254161.SAMN05216256_10686"/>
<dbReference type="Pfam" id="PF03641">
    <property type="entry name" value="Lysine_decarbox"/>
    <property type="match status" value="1"/>
</dbReference>